<feature type="transmembrane region" description="Helical" evidence="5">
    <location>
        <begin position="82"/>
        <end position="98"/>
    </location>
</feature>
<dbReference type="GO" id="GO:0016020">
    <property type="term" value="C:membrane"/>
    <property type="evidence" value="ECO:0007669"/>
    <property type="project" value="UniProtKB-SubCell"/>
</dbReference>
<feature type="transmembrane region" description="Helical" evidence="5">
    <location>
        <begin position="187"/>
        <end position="206"/>
    </location>
</feature>
<dbReference type="PANTHER" id="PTHR11814">
    <property type="entry name" value="SULFATE TRANSPORTER"/>
    <property type="match status" value="1"/>
</dbReference>
<dbReference type="InterPro" id="IPR001902">
    <property type="entry name" value="SLC26A/SulP_fam"/>
</dbReference>
<feature type="transmembrane region" description="Helical" evidence="5">
    <location>
        <begin position="104"/>
        <end position="129"/>
    </location>
</feature>
<evidence type="ECO:0000256" key="4">
    <source>
        <dbReference type="ARBA" id="ARBA00023136"/>
    </source>
</evidence>
<dbReference type="PROSITE" id="PS50801">
    <property type="entry name" value="STAS"/>
    <property type="match status" value="1"/>
</dbReference>
<reference evidence="8" key="1">
    <citation type="submission" date="2018-02" db="EMBL/GenBank/DDBJ databases">
        <title>Draft genome sequencing of Rhodococcus opacus KU647198.</title>
        <authorList>
            <person name="Zheng B.-X."/>
        </authorList>
    </citation>
    <scope>NUCLEOTIDE SEQUENCE [LARGE SCALE GENOMIC DNA]</scope>
    <source>
        <strain evidence="8">04-OD7</strain>
    </source>
</reference>
<protein>
    <submittedName>
        <fullName evidence="7">Sodium-independent anion transporter</fullName>
    </submittedName>
</protein>
<comment type="subcellular location">
    <subcellularLocation>
        <location evidence="1">Membrane</location>
        <topology evidence="1">Multi-pass membrane protein</topology>
    </subcellularLocation>
</comment>
<evidence type="ECO:0000256" key="2">
    <source>
        <dbReference type="ARBA" id="ARBA00022692"/>
    </source>
</evidence>
<keyword evidence="4 5" id="KW-0472">Membrane</keyword>
<dbReference type="InterPro" id="IPR036513">
    <property type="entry name" value="STAS_dom_sf"/>
</dbReference>
<dbReference type="Pfam" id="PF00916">
    <property type="entry name" value="Sulfate_transp"/>
    <property type="match status" value="1"/>
</dbReference>
<dbReference type="RefSeq" id="WP_105414905.1">
    <property type="nucleotide sequence ID" value="NZ_PUIO01000013.1"/>
</dbReference>
<evidence type="ECO:0000256" key="1">
    <source>
        <dbReference type="ARBA" id="ARBA00004141"/>
    </source>
</evidence>
<evidence type="ECO:0000313" key="8">
    <source>
        <dbReference type="Proteomes" id="UP000239290"/>
    </source>
</evidence>
<dbReference type="EMBL" id="PUIO01000013">
    <property type="protein sequence ID" value="PQP24533.1"/>
    <property type="molecule type" value="Genomic_DNA"/>
</dbReference>
<accession>A0A2S8JC50</accession>
<evidence type="ECO:0000313" key="7">
    <source>
        <dbReference type="EMBL" id="PQP24533.1"/>
    </source>
</evidence>
<sequence length="571" mass="58727">MSWTGSLGRLPGIATARAYHREWLRPDVTAGLVLTALLIPAGMGYAEAAGLPAYAGLYATIIPLLAYALVGPSKILVLGPDSSLAPLIAAAVLPLAVADDPESALALAGVLGVLVGLILLVGGFLHLGFVTELLSKPIRLGYLNAIALIVVVGQLPKLLGFSVDAPGLIKEIGEIGQSVIQGNIDPVAAAVGIGSLAVIVGFRIWLPRIPGVLVAVVGAIILSAALGLTDDIGMVGALPAGLPLPSFGGVDWGDVGNLVGPAAGIALIAFADTGVLSRTFAARHGEDVNGSTEMKAVGVANIAGGLFGGFPISASGSRTPVAEQSGARTQLACVVGALAVLVFVLVAPGVTTYLPDATLGAVVIVAATALVDVGGMVRMWRMSTVEFGLAVAAFLGVALVGVLQGILVAIGLSFVAVVAQAWQPYRTELVRTPDRPGFHDVERHPGGLRIPGLVLVRFDAPLFFANGEIFDEYVRSVVAAAPTPVEWVIVASEPITGLDTTAVDELVDLDTYLEGKKIRLAFAEMKGPIKDRLIRFGVGDRFDSSHFYPTIESAVTAFHSRADHTGDPSGD</sequence>
<keyword evidence="3 5" id="KW-1133">Transmembrane helix</keyword>
<feature type="transmembrane region" description="Helical" evidence="5">
    <location>
        <begin position="389"/>
        <end position="422"/>
    </location>
</feature>
<feature type="transmembrane region" description="Helical" evidence="5">
    <location>
        <begin position="141"/>
        <end position="159"/>
    </location>
</feature>
<dbReference type="SUPFAM" id="SSF52091">
    <property type="entry name" value="SpoIIaa-like"/>
    <property type="match status" value="1"/>
</dbReference>
<organism evidence="7 8">
    <name type="scientific">Rhodococcus opacus</name>
    <name type="common">Nocardia opaca</name>
    <dbReference type="NCBI Taxonomy" id="37919"/>
    <lineage>
        <taxon>Bacteria</taxon>
        <taxon>Bacillati</taxon>
        <taxon>Actinomycetota</taxon>
        <taxon>Actinomycetes</taxon>
        <taxon>Mycobacteriales</taxon>
        <taxon>Nocardiaceae</taxon>
        <taxon>Rhodococcus</taxon>
    </lineage>
</organism>
<dbReference type="Pfam" id="PF01740">
    <property type="entry name" value="STAS"/>
    <property type="match status" value="1"/>
</dbReference>
<dbReference type="GO" id="GO:0055085">
    <property type="term" value="P:transmembrane transport"/>
    <property type="evidence" value="ECO:0007669"/>
    <property type="project" value="InterPro"/>
</dbReference>
<dbReference type="Proteomes" id="UP000239290">
    <property type="component" value="Unassembled WGS sequence"/>
</dbReference>
<keyword evidence="2 5" id="KW-0812">Transmembrane</keyword>
<comment type="caution">
    <text evidence="7">The sequence shown here is derived from an EMBL/GenBank/DDBJ whole genome shotgun (WGS) entry which is preliminary data.</text>
</comment>
<dbReference type="InterPro" id="IPR002645">
    <property type="entry name" value="STAS_dom"/>
</dbReference>
<proteinExistence type="predicted"/>
<evidence type="ECO:0000259" key="6">
    <source>
        <dbReference type="PROSITE" id="PS50801"/>
    </source>
</evidence>
<dbReference type="AlphaFoldDB" id="A0A2S8JC50"/>
<feature type="transmembrane region" description="Helical" evidence="5">
    <location>
        <begin position="213"/>
        <end position="238"/>
    </location>
</feature>
<feature type="domain" description="STAS" evidence="6">
    <location>
        <begin position="443"/>
        <end position="558"/>
    </location>
</feature>
<feature type="transmembrane region" description="Helical" evidence="5">
    <location>
        <begin position="51"/>
        <end position="70"/>
    </location>
</feature>
<name>A0A2S8JC50_RHOOP</name>
<dbReference type="InterPro" id="IPR011547">
    <property type="entry name" value="SLC26A/SulP_dom"/>
</dbReference>
<feature type="transmembrane region" description="Helical" evidence="5">
    <location>
        <begin position="357"/>
        <end position="377"/>
    </location>
</feature>
<gene>
    <name evidence="7" type="ORF">C5613_13550</name>
</gene>
<dbReference type="CDD" id="cd07042">
    <property type="entry name" value="STAS_SulP_like_sulfate_transporter"/>
    <property type="match status" value="1"/>
</dbReference>
<evidence type="ECO:0000256" key="3">
    <source>
        <dbReference type="ARBA" id="ARBA00022989"/>
    </source>
</evidence>
<feature type="transmembrane region" description="Helical" evidence="5">
    <location>
        <begin position="331"/>
        <end position="351"/>
    </location>
</feature>
<dbReference type="Gene3D" id="3.30.750.24">
    <property type="entry name" value="STAS domain"/>
    <property type="match status" value="1"/>
</dbReference>
<evidence type="ECO:0000256" key="5">
    <source>
        <dbReference type="SAM" id="Phobius"/>
    </source>
</evidence>
<feature type="transmembrane region" description="Helical" evidence="5">
    <location>
        <begin position="258"/>
        <end position="276"/>
    </location>
</feature>